<accession>A0ABD2PZ53</accession>
<name>A0ABD2PZ53_9PLAT</name>
<reference evidence="1 2" key="1">
    <citation type="submission" date="2024-11" db="EMBL/GenBank/DDBJ databases">
        <title>Adaptive evolution of stress response genes in parasites aligns with host niche diversity.</title>
        <authorList>
            <person name="Hahn C."/>
            <person name="Resl P."/>
        </authorList>
    </citation>
    <scope>NUCLEOTIDE SEQUENCE [LARGE SCALE GENOMIC DNA]</scope>
    <source>
        <strain evidence="1">EGGRZ-B1_66</strain>
        <tissue evidence="1">Body</tissue>
    </source>
</reference>
<proteinExistence type="predicted"/>
<protein>
    <submittedName>
        <fullName evidence="1">Uncharacterized protein</fullName>
    </submittedName>
</protein>
<dbReference type="AlphaFoldDB" id="A0ABD2PZ53"/>
<keyword evidence="2" id="KW-1185">Reference proteome</keyword>
<dbReference type="EMBL" id="JBJKFK010001588">
    <property type="protein sequence ID" value="KAL3312704.1"/>
    <property type="molecule type" value="Genomic_DNA"/>
</dbReference>
<gene>
    <name evidence="1" type="ORF">Ciccas_008700</name>
</gene>
<evidence type="ECO:0000313" key="2">
    <source>
        <dbReference type="Proteomes" id="UP001626550"/>
    </source>
</evidence>
<organism evidence="1 2">
    <name type="scientific">Cichlidogyrus casuarinus</name>
    <dbReference type="NCBI Taxonomy" id="1844966"/>
    <lineage>
        <taxon>Eukaryota</taxon>
        <taxon>Metazoa</taxon>
        <taxon>Spiralia</taxon>
        <taxon>Lophotrochozoa</taxon>
        <taxon>Platyhelminthes</taxon>
        <taxon>Monogenea</taxon>
        <taxon>Monopisthocotylea</taxon>
        <taxon>Dactylogyridea</taxon>
        <taxon>Ancyrocephalidae</taxon>
        <taxon>Cichlidogyrus</taxon>
    </lineage>
</organism>
<dbReference type="Proteomes" id="UP001626550">
    <property type="component" value="Unassembled WGS sequence"/>
</dbReference>
<comment type="caution">
    <text evidence="1">The sequence shown here is derived from an EMBL/GenBank/DDBJ whole genome shotgun (WGS) entry which is preliminary data.</text>
</comment>
<sequence>MDVYSIYYEERRIKGIVKRAELVSDLRAYVAGDQGQSTPILNLVPLTHSQVHECSAPRVKTNNTMPTSLSQHQHYGPLVFATTYDGSIRVS</sequence>
<evidence type="ECO:0000313" key="1">
    <source>
        <dbReference type="EMBL" id="KAL3312704.1"/>
    </source>
</evidence>